<dbReference type="Gene3D" id="2.60.40.10">
    <property type="entry name" value="Immunoglobulins"/>
    <property type="match status" value="1"/>
</dbReference>
<dbReference type="InterPro" id="IPR035398">
    <property type="entry name" value="Bac_rhamnosid_C"/>
</dbReference>
<dbReference type="SUPFAM" id="SSF49785">
    <property type="entry name" value="Galactose-binding domain-like"/>
    <property type="match status" value="1"/>
</dbReference>
<dbReference type="Gene3D" id="2.60.420.10">
    <property type="entry name" value="Maltose phosphorylase, domain 3"/>
    <property type="match status" value="1"/>
</dbReference>
<feature type="domain" description="Bacterial alpha-L-rhamnosidase N-terminal" evidence="5">
    <location>
        <begin position="135"/>
        <end position="305"/>
    </location>
</feature>
<dbReference type="InterPro" id="IPR008902">
    <property type="entry name" value="Rhamnosid_concanavalin"/>
</dbReference>
<dbReference type="InterPro" id="IPR008928">
    <property type="entry name" value="6-hairpin_glycosidase_sf"/>
</dbReference>
<dbReference type="GO" id="GO:0030596">
    <property type="term" value="F:alpha-L-rhamnosidase activity"/>
    <property type="evidence" value="ECO:0007669"/>
    <property type="project" value="UniProtKB-EC"/>
</dbReference>
<gene>
    <name evidence="8" type="ORF">SAMN05216553_110337</name>
</gene>
<dbReference type="InterPro" id="IPR012341">
    <property type="entry name" value="6hp_glycosidase-like_sf"/>
</dbReference>
<dbReference type="Pfam" id="PF05592">
    <property type="entry name" value="Bac_rhamnosid"/>
    <property type="match status" value="1"/>
</dbReference>
<dbReference type="GO" id="GO:0005975">
    <property type="term" value="P:carbohydrate metabolic process"/>
    <property type="evidence" value="ECO:0007669"/>
    <property type="project" value="InterPro"/>
</dbReference>
<dbReference type="PANTHER" id="PTHR33307">
    <property type="entry name" value="ALPHA-RHAMNOSIDASE (EUROFUNG)"/>
    <property type="match status" value="1"/>
</dbReference>
<dbReference type="Gene3D" id="1.50.10.10">
    <property type="match status" value="1"/>
</dbReference>
<dbReference type="Proteomes" id="UP000199623">
    <property type="component" value="Unassembled WGS sequence"/>
</dbReference>
<evidence type="ECO:0000256" key="1">
    <source>
        <dbReference type="ARBA" id="ARBA00001445"/>
    </source>
</evidence>
<dbReference type="SUPFAM" id="SSF48208">
    <property type="entry name" value="Six-hairpin glycosidases"/>
    <property type="match status" value="1"/>
</dbReference>
<dbReference type="Gene3D" id="2.60.120.260">
    <property type="entry name" value="Galactose-binding domain-like"/>
    <property type="match status" value="2"/>
</dbReference>
<dbReference type="InterPro" id="IPR008979">
    <property type="entry name" value="Galactose-bd-like_sf"/>
</dbReference>
<evidence type="ECO:0000259" key="4">
    <source>
        <dbReference type="Pfam" id="PF05592"/>
    </source>
</evidence>
<dbReference type="PANTHER" id="PTHR33307:SF6">
    <property type="entry name" value="ALPHA-RHAMNOSIDASE (EUROFUNG)-RELATED"/>
    <property type="match status" value="1"/>
</dbReference>
<dbReference type="InterPro" id="IPR013783">
    <property type="entry name" value="Ig-like_fold"/>
</dbReference>
<accession>A0A1G7WEZ7</accession>
<keyword evidence="9" id="KW-1185">Reference proteome</keyword>
<dbReference type="InterPro" id="IPR035396">
    <property type="entry name" value="Bac_rhamnosid6H"/>
</dbReference>
<evidence type="ECO:0000256" key="3">
    <source>
        <dbReference type="ARBA" id="ARBA00022801"/>
    </source>
</evidence>
<dbReference type="EC" id="3.2.1.40" evidence="2"/>
<sequence>MTAPTRLRVEHLDNPLGIDVARPRLSWWLPAGAVAQSAYRIRTDDWDSGRLDSDQHVLVRYTGPDPGPARRVTWRVKVWTDLGESDWSQPAHWETGLGAEDWTAAWIEPHEQELAEPGHRPAHLLRRDFPLAQPVVRARLYATAHGIYEAFLNGTRVGDLELTPGYTAYRDVLHVQTYDVTDLLRAGDNTLGAILSDGWFRGRTGAMRIANSFGDRTALLCQLHVELKDGSTTVLGTDSAWTTTPAWITADLMDGQTTDLRRAMPGWSAPGYSDASWSKASVVSGGIYDDFARLTASPAPPVRRIEELTPVSVAQLPSGRQVIDLGQNINGWLRLDVPAGEQLLLTHGEALGPDGEVTLDHLRGVDWQTRAPLSAGQVDQVISGSKSVEVFEPRHTTHGFQYVSVEGSSRPLTPDDARGVVVHTDLRRTGRFRCSDERINKLHEAAVWSFRDNACDVPTDCPQRERAGWTGDWMLYVPTAAFLYDVAGFSVKWLRDLAADQWDNGCLTNFAPDPGGRAVQLLPPEVLDQFAGSSGWGDASVIVPWELYLAYDDLDVIEEFRPMMTRWVDFAAERARTLSHPSRTAWAPHHEFIWDGGFHWGEWCEPHVDEEAFRTADHGAVATAYLYRSVSLLSRISVLTGHHHEARRYALLAANTLDAWRTEFIATDGSLIPDTQATYVRALAFGLVPDDLRAATADRLVGLIRAADTHLGTGFLATPYLLPVLADTGHLDVAHELLFQDTEPSWLTMIDRGATTIWEHWDGLDEHGTPHASLNHYSKGAVISFLHRYTAGIRLLDDAPGYRHFEVRPQLGGGLTWAEAEFDSVRGRITSHWRVTDGVFHLSVTVPPGTTATVTMPDGRSFTAGPGTHRDSCNA</sequence>
<evidence type="ECO:0000259" key="6">
    <source>
        <dbReference type="Pfam" id="PF17389"/>
    </source>
</evidence>
<evidence type="ECO:0000259" key="7">
    <source>
        <dbReference type="Pfam" id="PF17390"/>
    </source>
</evidence>
<feature type="domain" description="Alpha-L-rhamnosidase six-hairpin glycosidase" evidence="6">
    <location>
        <begin position="427"/>
        <end position="789"/>
    </location>
</feature>
<proteinExistence type="predicted"/>
<dbReference type="PIRSF" id="PIRSF010631">
    <property type="entry name" value="A-rhamnsds"/>
    <property type="match status" value="1"/>
</dbReference>
<keyword evidence="3" id="KW-0378">Hydrolase</keyword>
<dbReference type="AlphaFoldDB" id="A0A1G7WEZ7"/>
<comment type="catalytic activity">
    <reaction evidence="1">
        <text>Hydrolysis of terminal non-reducing alpha-L-rhamnose residues in alpha-L-rhamnosides.</text>
        <dbReference type="EC" id="3.2.1.40"/>
    </reaction>
</comment>
<feature type="domain" description="Alpha-L-rhamnosidase C-terminal" evidence="7">
    <location>
        <begin position="792"/>
        <end position="861"/>
    </location>
</feature>
<dbReference type="Pfam" id="PF08531">
    <property type="entry name" value="Bac_rhamnosid_N"/>
    <property type="match status" value="1"/>
</dbReference>
<dbReference type="EMBL" id="FNCC01000010">
    <property type="protein sequence ID" value="SDG70488.1"/>
    <property type="molecule type" value="Genomic_DNA"/>
</dbReference>
<dbReference type="STRING" id="200378.SAMN05216553_110337"/>
<evidence type="ECO:0000256" key="2">
    <source>
        <dbReference type="ARBA" id="ARBA00012652"/>
    </source>
</evidence>
<dbReference type="InterPro" id="IPR016007">
    <property type="entry name" value="Alpha_rhamnosid"/>
</dbReference>
<dbReference type="Pfam" id="PF25788">
    <property type="entry name" value="Ig_Rha78A_N"/>
    <property type="match status" value="1"/>
</dbReference>
<dbReference type="Pfam" id="PF17389">
    <property type="entry name" value="Bac_rhamnosid6H"/>
    <property type="match status" value="1"/>
</dbReference>
<reference evidence="9" key="1">
    <citation type="submission" date="2016-10" db="EMBL/GenBank/DDBJ databases">
        <authorList>
            <person name="Varghese N."/>
            <person name="Submissions S."/>
        </authorList>
    </citation>
    <scope>NUCLEOTIDE SEQUENCE [LARGE SCALE GENOMIC DNA]</scope>
    <source>
        <strain evidence="9">CGMCC 4.3506</strain>
    </source>
</reference>
<organism evidence="8 9">
    <name type="scientific">Lentzea fradiae</name>
    <dbReference type="NCBI Taxonomy" id="200378"/>
    <lineage>
        <taxon>Bacteria</taxon>
        <taxon>Bacillati</taxon>
        <taxon>Actinomycetota</taxon>
        <taxon>Actinomycetes</taxon>
        <taxon>Pseudonocardiales</taxon>
        <taxon>Pseudonocardiaceae</taxon>
        <taxon>Lentzea</taxon>
    </lineage>
</organism>
<feature type="domain" description="Alpha-L-rhamnosidase concanavalin-like" evidence="4">
    <location>
        <begin position="315"/>
        <end position="423"/>
    </location>
</feature>
<dbReference type="OrthoDB" id="9761045at2"/>
<evidence type="ECO:0000259" key="5">
    <source>
        <dbReference type="Pfam" id="PF08531"/>
    </source>
</evidence>
<protein>
    <recommendedName>
        <fullName evidence="2">alpha-L-rhamnosidase</fullName>
        <ecNumber evidence="2">3.2.1.40</ecNumber>
    </recommendedName>
</protein>
<evidence type="ECO:0000313" key="8">
    <source>
        <dbReference type="EMBL" id="SDG70488.1"/>
    </source>
</evidence>
<name>A0A1G7WEZ7_9PSEU</name>
<dbReference type="InterPro" id="IPR013737">
    <property type="entry name" value="Bac_rhamnosid_N"/>
</dbReference>
<evidence type="ECO:0000313" key="9">
    <source>
        <dbReference type="Proteomes" id="UP000199623"/>
    </source>
</evidence>
<dbReference type="Pfam" id="PF17390">
    <property type="entry name" value="Bac_rhamnosid_C"/>
    <property type="match status" value="1"/>
</dbReference>
<dbReference type="RefSeq" id="WP_090052742.1">
    <property type="nucleotide sequence ID" value="NZ_FNCC01000010.1"/>
</dbReference>